<dbReference type="WBParaSite" id="EgrG_000444800">
    <property type="protein sequence ID" value="EgrG_000444800"/>
    <property type="gene ID" value="EgrG_000444800"/>
</dbReference>
<organism evidence="2">
    <name type="scientific">Echinococcus granulosus</name>
    <name type="common">Hydatid tapeworm</name>
    <dbReference type="NCBI Taxonomy" id="6210"/>
    <lineage>
        <taxon>Eukaryota</taxon>
        <taxon>Metazoa</taxon>
        <taxon>Spiralia</taxon>
        <taxon>Lophotrochozoa</taxon>
        <taxon>Platyhelminthes</taxon>
        <taxon>Cestoda</taxon>
        <taxon>Eucestoda</taxon>
        <taxon>Cyclophyllidea</taxon>
        <taxon>Taeniidae</taxon>
        <taxon>Echinococcus</taxon>
        <taxon>Echinococcus granulosus group</taxon>
    </lineage>
</organism>
<reference evidence="4" key="3">
    <citation type="submission" date="2020-10" db="UniProtKB">
        <authorList>
            <consortium name="WormBaseParasite"/>
        </authorList>
    </citation>
    <scope>IDENTIFICATION</scope>
</reference>
<feature type="region of interest" description="Disordered" evidence="1">
    <location>
        <begin position="173"/>
        <end position="193"/>
    </location>
</feature>
<feature type="region of interest" description="Disordered" evidence="1">
    <location>
        <begin position="96"/>
        <end position="128"/>
    </location>
</feature>
<dbReference type="EMBL" id="LK028579">
    <property type="protein sequence ID" value="CDS19161.1"/>
    <property type="molecule type" value="Genomic_DNA"/>
</dbReference>
<gene>
    <name evidence="2" type="ORF">EgrG_000444800</name>
</gene>
<feature type="region of interest" description="Disordered" evidence="1">
    <location>
        <begin position="207"/>
        <end position="228"/>
    </location>
</feature>
<feature type="region of interest" description="Disordered" evidence="1">
    <location>
        <begin position="1"/>
        <end position="38"/>
    </location>
</feature>
<name>A0A068WNE9_ECHGR</name>
<reference evidence="2" key="2">
    <citation type="submission" date="2014-06" db="EMBL/GenBank/DDBJ databases">
        <authorList>
            <person name="Aslett M."/>
        </authorList>
    </citation>
    <scope>NUCLEOTIDE SEQUENCE</scope>
</reference>
<feature type="region of interest" description="Disordered" evidence="1">
    <location>
        <begin position="269"/>
        <end position="297"/>
    </location>
</feature>
<dbReference type="OrthoDB" id="6275284at2759"/>
<feature type="compositionally biased region" description="Basic and acidic residues" evidence="1">
    <location>
        <begin position="545"/>
        <end position="557"/>
    </location>
</feature>
<sequence length="557" mass="62876">MRTAYIGSSQRRKRKKLPKPLPRIPTLVMPPSGPHSRHARHLEAMPVEHPPHNSDAAGHDEVNDAICRSRVDSHRPLHQIQLLAIRKLFDESESHFKDRHKTTDEAGSSDAKADRCCQEKQKVHGHSKKAYWPIMQTKKSEYQRSLAKIEESSNSGGDTRVDSVEPPWTRFKEHREGKQNAVTKERQTDSTDSTCAEWKWKMKASAAWQGGEKPVPQVRRRCQTPTSALNRSVTIQEANPAKQKEASINSRNKKLPSFNSVYLEIPRSSSKVPEEVDLSAKNPNDFSSNHSGKGADLPSHVIESEIKDLSPLRKSGYRRVMDAVKQFEANTEGHSKSTNSKPVPILPPKKRMGILRENAVDRHIPHVTESWTEESKLASQPLSTHSLNLAADLHARRTQGEEDQEEGANRHVDSNSSQRMAKPPTFDDERLTPPQHYRPVGGIDIYTTQGPKLIQEMKDRFRKKHGASYMEPEPMHQPQSALQTDQTVLPKMEKSLDDVQGLVSLPTNLSNDLSHILPCVLKARPKRAGRLPSRYASRALPKDNQSYDRESKNSTDL</sequence>
<feature type="region of interest" description="Disordered" evidence="1">
    <location>
        <begin position="396"/>
        <end position="444"/>
    </location>
</feature>
<dbReference type="AlphaFoldDB" id="A0A068WNE9"/>
<evidence type="ECO:0000313" key="2">
    <source>
        <dbReference type="EMBL" id="CDS19161.1"/>
    </source>
</evidence>
<feature type="compositionally biased region" description="Basic and acidic residues" evidence="1">
    <location>
        <begin position="111"/>
        <end position="122"/>
    </location>
</feature>
<evidence type="ECO:0000313" key="3">
    <source>
        <dbReference type="Proteomes" id="UP000492820"/>
    </source>
</evidence>
<proteinExistence type="predicted"/>
<reference evidence="2 3" key="1">
    <citation type="journal article" date="2013" name="Nature">
        <title>The genomes of four tapeworm species reveal adaptations to parasitism.</title>
        <authorList>
            <person name="Tsai I.J."/>
            <person name="Zarowiecki M."/>
            <person name="Holroyd N."/>
            <person name="Garciarrubio A."/>
            <person name="Sanchez-Flores A."/>
            <person name="Brooks K.L."/>
            <person name="Tracey A."/>
            <person name="Bobes R.J."/>
            <person name="Fragoso G."/>
            <person name="Sciutto E."/>
            <person name="Aslett M."/>
            <person name="Beasley H."/>
            <person name="Bennett H.M."/>
            <person name="Cai J."/>
            <person name="Camicia F."/>
            <person name="Clark R."/>
            <person name="Cucher M."/>
            <person name="De Silva N."/>
            <person name="Day T.A."/>
            <person name="Deplazes P."/>
            <person name="Estrada K."/>
            <person name="Fernandez C."/>
            <person name="Holland P.W."/>
            <person name="Hou J."/>
            <person name="Hu S."/>
            <person name="Huckvale T."/>
            <person name="Hung S.S."/>
            <person name="Kamenetzky L."/>
            <person name="Keane J.A."/>
            <person name="Kiss F."/>
            <person name="Koziol U."/>
            <person name="Lambert O."/>
            <person name="Liu K."/>
            <person name="Luo X."/>
            <person name="Luo Y."/>
            <person name="Macchiaroli N."/>
            <person name="Nichol S."/>
            <person name="Paps J."/>
            <person name="Parkinson J."/>
            <person name="Pouchkina-Stantcheva N."/>
            <person name="Riddiford N."/>
            <person name="Rosenzvit M."/>
            <person name="Salinas G."/>
            <person name="Wasmuth J.D."/>
            <person name="Zamanian M."/>
            <person name="Zheng Y."/>
            <person name="Cai X."/>
            <person name="Soberon X."/>
            <person name="Olson P.D."/>
            <person name="Laclette J.P."/>
            <person name="Brehm K."/>
            <person name="Berriman M."/>
            <person name="Garciarrubio A."/>
            <person name="Bobes R.J."/>
            <person name="Fragoso G."/>
            <person name="Sanchez-Flores A."/>
            <person name="Estrada K."/>
            <person name="Cevallos M.A."/>
            <person name="Morett E."/>
            <person name="Gonzalez V."/>
            <person name="Portillo T."/>
            <person name="Ochoa-Leyva A."/>
            <person name="Jose M.V."/>
            <person name="Sciutto E."/>
            <person name="Landa A."/>
            <person name="Jimenez L."/>
            <person name="Valdes V."/>
            <person name="Carrero J.C."/>
            <person name="Larralde C."/>
            <person name="Morales-Montor J."/>
            <person name="Limon-Lason J."/>
            <person name="Soberon X."/>
            <person name="Laclette J.P."/>
        </authorList>
    </citation>
    <scope>NUCLEOTIDE SEQUENCE [LARGE SCALE GENOMIC DNA]</scope>
</reference>
<feature type="region of interest" description="Disordered" evidence="1">
    <location>
        <begin position="527"/>
        <end position="557"/>
    </location>
</feature>
<protein>
    <submittedName>
        <fullName evidence="4">Expressed conserved protein</fullName>
    </submittedName>
</protein>
<accession>A0A068WNE9</accession>
<dbReference type="Proteomes" id="UP000492820">
    <property type="component" value="Unassembled WGS sequence"/>
</dbReference>
<evidence type="ECO:0000256" key="1">
    <source>
        <dbReference type="SAM" id="MobiDB-lite"/>
    </source>
</evidence>
<evidence type="ECO:0000313" key="4">
    <source>
        <dbReference type="WBParaSite" id="EgrG_000444800"/>
    </source>
</evidence>
<feature type="compositionally biased region" description="Polar residues" evidence="1">
    <location>
        <begin position="281"/>
        <end position="291"/>
    </location>
</feature>
<feature type="compositionally biased region" description="Basic and acidic residues" evidence="1">
    <location>
        <begin position="173"/>
        <end position="189"/>
    </location>
</feature>
<feature type="region of interest" description="Disordered" evidence="1">
    <location>
        <begin position="329"/>
        <end position="348"/>
    </location>
</feature>